<protein>
    <submittedName>
        <fullName evidence="4">CDP-alcohol phosphatidyltransferase</fullName>
    </submittedName>
</protein>
<feature type="transmembrane region" description="Helical" evidence="3">
    <location>
        <begin position="211"/>
        <end position="233"/>
    </location>
</feature>
<proteinExistence type="inferred from homology"/>
<sequence length="239" mass="25291">MSGFGQTLRELAAAQKSGKGVSFYSRLVNRPAGRVLAAAAHRLGLTPNQVTLVSAGCTGGAIATIAVASPTRPVAVGVFAALVVGFALDSADGQLARLTGTQHPSGEWLDHLVDCAKLLFLHMAVLISFYRFFDLPDTAFLLVPIVFQGAAVLVFFGGVLTEQLKRAAAANAPVAPPPAPPSTLRSLALLPADYGLFCAVFLFLGDHDVFLVLYCAFLAAQVLFLVAFCVKWFRELSRV</sequence>
<evidence type="ECO:0000313" key="5">
    <source>
        <dbReference type="Proteomes" id="UP000050867"/>
    </source>
</evidence>
<dbReference type="InterPro" id="IPR000462">
    <property type="entry name" value="CDP-OH_P_trans"/>
</dbReference>
<keyword evidence="5" id="KW-1185">Reference proteome</keyword>
<keyword evidence="3" id="KW-1133">Transmembrane helix</keyword>
<keyword evidence="1 2" id="KW-0808">Transferase</keyword>
<dbReference type="GO" id="GO:0016020">
    <property type="term" value="C:membrane"/>
    <property type="evidence" value="ECO:0007669"/>
    <property type="project" value="InterPro"/>
</dbReference>
<evidence type="ECO:0000256" key="3">
    <source>
        <dbReference type="SAM" id="Phobius"/>
    </source>
</evidence>
<comment type="caution">
    <text evidence="4">The sequence shown here is derived from an EMBL/GenBank/DDBJ whole genome shotgun (WGS) entry which is preliminary data.</text>
</comment>
<evidence type="ECO:0000256" key="2">
    <source>
        <dbReference type="RuleBase" id="RU003750"/>
    </source>
</evidence>
<dbReference type="eggNOG" id="COG0558">
    <property type="taxonomic scope" value="Bacteria"/>
</dbReference>
<dbReference type="OrthoDB" id="7390033at2"/>
<dbReference type="Proteomes" id="UP000050867">
    <property type="component" value="Unassembled WGS sequence"/>
</dbReference>
<dbReference type="Pfam" id="PF01066">
    <property type="entry name" value="CDP-OH_P_transf"/>
    <property type="match status" value="1"/>
</dbReference>
<feature type="transmembrane region" description="Helical" evidence="3">
    <location>
        <begin position="187"/>
        <end position="205"/>
    </location>
</feature>
<dbReference type="GO" id="GO:0008654">
    <property type="term" value="P:phospholipid biosynthetic process"/>
    <property type="evidence" value="ECO:0007669"/>
    <property type="project" value="InterPro"/>
</dbReference>
<dbReference type="InterPro" id="IPR048254">
    <property type="entry name" value="CDP_ALCOHOL_P_TRANSF_CS"/>
</dbReference>
<dbReference type="GO" id="GO:0016780">
    <property type="term" value="F:phosphotransferase activity, for other substituted phosphate groups"/>
    <property type="evidence" value="ECO:0007669"/>
    <property type="project" value="InterPro"/>
</dbReference>
<keyword evidence="3" id="KW-0472">Membrane</keyword>
<keyword evidence="3" id="KW-0812">Transmembrane</keyword>
<feature type="transmembrane region" description="Helical" evidence="3">
    <location>
        <begin position="139"/>
        <end position="160"/>
    </location>
</feature>
<name>A0A0T6LLB4_WENVI</name>
<dbReference type="PROSITE" id="PS00379">
    <property type="entry name" value="CDP_ALCOHOL_P_TRANSF"/>
    <property type="match status" value="1"/>
</dbReference>
<dbReference type="RefSeq" id="WP_026219896.1">
    <property type="nucleotide sequence ID" value="NZ_LLZU01000039.1"/>
</dbReference>
<dbReference type="AlphaFoldDB" id="A0A0T6LLB4"/>
<dbReference type="InterPro" id="IPR043130">
    <property type="entry name" value="CDP-OH_PTrfase_TM_dom"/>
</dbReference>
<dbReference type="EMBL" id="LLZU01000039">
    <property type="protein sequence ID" value="KRV46671.1"/>
    <property type="molecule type" value="Genomic_DNA"/>
</dbReference>
<gene>
    <name evidence="4" type="ORF">AQ490_12440</name>
</gene>
<organism evidence="4 5">
    <name type="scientific">Wenjunlia vitaminophila</name>
    <name type="common">Streptomyces vitaminophilus</name>
    <dbReference type="NCBI Taxonomy" id="76728"/>
    <lineage>
        <taxon>Bacteria</taxon>
        <taxon>Bacillati</taxon>
        <taxon>Actinomycetota</taxon>
        <taxon>Actinomycetes</taxon>
        <taxon>Kitasatosporales</taxon>
        <taxon>Streptomycetaceae</taxon>
        <taxon>Wenjunlia</taxon>
    </lineage>
</organism>
<dbReference type="Gene3D" id="1.20.120.1760">
    <property type="match status" value="1"/>
</dbReference>
<comment type="similarity">
    <text evidence="2">Belongs to the CDP-alcohol phosphatidyltransferase class-I family.</text>
</comment>
<dbReference type="STRING" id="76728.AQ490_12440"/>
<evidence type="ECO:0000313" key="4">
    <source>
        <dbReference type="EMBL" id="KRV46671.1"/>
    </source>
</evidence>
<accession>A0A0T6LLB4</accession>
<evidence type="ECO:0000256" key="1">
    <source>
        <dbReference type="ARBA" id="ARBA00022679"/>
    </source>
</evidence>
<reference evidence="4 5" key="1">
    <citation type="submission" date="2015-10" db="EMBL/GenBank/DDBJ databases">
        <title>Draft genome sequence of pyrrolomycin-producing Streptomyces vitaminophilus.</title>
        <authorList>
            <person name="Graham D.E."/>
            <person name="Mahan K.M."/>
            <person name="Klingeman D.M."/>
            <person name="Hettich R.L."/>
            <person name="Parry R.J."/>
        </authorList>
    </citation>
    <scope>NUCLEOTIDE SEQUENCE [LARGE SCALE GENOMIC DNA]</scope>
    <source>
        <strain evidence="4 5">ATCC 31673</strain>
    </source>
</reference>